<dbReference type="Proteomes" id="UP000503308">
    <property type="component" value="Chromosome"/>
</dbReference>
<dbReference type="PROSITE" id="PS50109">
    <property type="entry name" value="HIS_KIN"/>
    <property type="match status" value="1"/>
</dbReference>
<dbReference type="EC" id="2.7.13.3" evidence="3"/>
<keyword evidence="4" id="KW-0597">Phosphoprotein</keyword>
<keyword evidence="6" id="KW-0812">Transmembrane</keyword>
<keyword evidence="10" id="KW-0472">Membrane</keyword>
<dbReference type="EMBL" id="CP048788">
    <property type="protein sequence ID" value="QJF50126.1"/>
    <property type="molecule type" value="Genomic_DNA"/>
</dbReference>
<dbReference type="PROSITE" id="PS50885">
    <property type="entry name" value="HAMP"/>
    <property type="match status" value="1"/>
</dbReference>
<gene>
    <name evidence="13" type="ORF">G3256_02555</name>
</gene>
<dbReference type="InterPro" id="IPR005467">
    <property type="entry name" value="His_kinase_dom"/>
</dbReference>
<keyword evidence="9" id="KW-0902">Two-component regulatory system</keyword>
<dbReference type="InterPro" id="IPR050428">
    <property type="entry name" value="TCS_sensor_his_kinase"/>
</dbReference>
<evidence type="ECO:0000256" key="4">
    <source>
        <dbReference type="ARBA" id="ARBA00022553"/>
    </source>
</evidence>
<name>A0A858STC4_9RHOB</name>
<evidence type="ECO:0000256" key="10">
    <source>
        <dbReference type="ARBA" id="ARBA00023136"/>
    </source>
</evidence>
<proteinExistence type="predicted"/>
<comment type="catalytic activity">
    <reaction evidence="1">
        <text>ATP + protein L-histidine = ADP + protein N-phospho-L-histidine.</text>
        <dbReference type="EC" id="2.7.13.3"/>
    </reaction>
</comment>
<feature type="domain" description="Histidine kinase" evidence="11">
    <location>
        <begin position="245"/>
        <end position="458"/>
    </location>
</feature>
<dbReference type="PANTHER" id="PTHR45436">
    <property type="entry name" value="SENSOR HISTIDINE KINASE YKOH"/>
    <property type="match status" value="1"/>
</dbReference>
<dbReference type="CDD" id="cd00075">
    <property type="entry name" value="HATPase"/>
    <property type="match status" value="1"/>
</dbReference>
<evidence type="ECO:0000259" key="11">
    <source>
        <dbReference type="PROSITE" id="PS50109"/>
    </source>
</evidence>
<dbReference type="Pfam" id="PF08521">
    <property type="entry name" value="2CSK_N"/>
    <property type="match status" value="1"/>
</dbReference>
<dbReference type="Gene3D" id="1.10.287.130">
    <property type="match status" value="1"/>
</dbReference>
<dbReference type="Pfam" id="PF02518">
    <property type="entry name" value="HATPase_c"/>
    <property type="match status" value="1"/>
</dbReference>
<evidence type="ECO:0000256" key="7">
    <source>
        <dbReference type="ARBA" id="ARBA00022777"/>
    </source>
</evidence>
<dbReference type="SUPFAM" id="SSF55874">
    <property type="entry name" value="ATPase domain of HSP90 chaperone/DNA topoisomerase II/histidine kinase"/>
    <property type="match status" value="1"/>
</dbReference>
<dbReference type="SUPFAM" id="SSF47384">
    <property type="entry name" value="Homodimeric domain of signal transducing histidine kinase"/>
    <property type="match status" value="1"/>
</dbReference>
<evidence type="ECO:0000313" key="13">
    <source>
        <dbReference type="EMBL" id="QJF50126.1"/>
    </source>
</evidence>
<dbReference type="KEGG" id="rpon:G3256_02555"/>
<evidence type="ECO:0000256" key="1">
    <source>
        <dbReference type="ARBA" id="ARBA00000085"/>
    </source>
</evidence>
<dbReference type="RefSeq" id="WP_169639350.1">
    <property type="nucleotide sequence ID" value="NZ_CP048788.1"/>
</dbReference>
<keyword evidence="8" id="KW-1133">Transmembrane helix</keyword>
<keyword evidence="14" id="KW-1185">Reference proteome</keyword>
<organism evidence="13 14">
    <name type="scientific">Roseobacter ponti</name>
    <dbReference type="NCBI Taxonomy" id="1891787"/>
    <lineage>
        <taxon>Bacteria</taxon>
        <taxon>Pseudomonadati</taxon>
        <taxon>Pseudomonadota</taxon>
        <taxon>Alphaproteobacteria</taxon>
        <taxon>Rhodobacterales</taxon>
        <taxon>Roseobacteraceae</taxon>
        <taxon>Roseobacter</taxon>
    </lineage>
</organism>
<evidence type="ECO:0000256" key="2">
    <source>
        <dbReference type="ARBA" id="ARBA00004370"/>
    </source>
</evidence>
<evidence type="ECO:0000256" key="9">
    <source>
        <dbReference type="ARBA" id="ARBA00023012"/>
    </source>
</evidence>
<comment type="subcellular location">
    <subcellularLocation>
        <location evidence="2">Membrane</location>
    </subcellularLocation>
</comment>
<evidence type="ECO:0000313" key="14">
    <source>
        <dbReference type="Proteomes" id="UP000503308"/>
    </source>
</evidence>
<dbReference type="AlphaFoldDB" id="A0A858STC4"/>
<dbReference type="InterPro" id="IPR036097">
    <property type="entry name" value="HisK_dim/P_sf"/>
</dbReference>
<dbReference type="InterPro" id="IPR013727">
    <property type="entry name" value="2CSK_N"/>
</dbReference>
<evidence type="ECO:0000256" key="5">
    <source>
        <dbReference type="ARBA" id="ARBA00022679"/>
    </source>
</evidence>
<evidence type="ECO:0000256" key="3">
    <source>
        <dbReference type="ARBA" id="ARBA00012438"/>
    </source>
</evidence>
<dbReference type="Gene3D" id="3.30.565.10">
    <property type="entry name" value="Histidine kinase-like ATPase, C-terminal domain"/>
    <property type="match status" value="1"/>
</dbReference>
<dbReference type="GO" id="GO:0000155">
    <property type="term" value="F:phosphorelay sensor kinase activity"/>
    <property type="evidence" value="ECO:0007669"/>
    <property type="project" value="InterPro"/>
</dbReference>
<evidence type="ECO:0000256" key="8">
    <source>
        <dbReference type="ARBA" id="ARBA00022989"/>
    </source>
</evidence>
<reference evidence="13 14" key="1">
    <citation type="submission" date="2020-02" db="EMBL/GenBank/DDBJ databases">
        <title>Genome sequence of Roseobacter ponti.</title>
        <authorList>
            <person name="Hollensteiner J."/>
            <person name="Schneider D."/>
            <person name="Poehlein A."/>
            <person name="Daniel R."/>
        </authorList>
    </citation>
    <scope>NUCLEOTIDE SEQUENCE [LARGE SCALE GENOMIC DNA]</scope>
    <source>
        <strain evidence="13 14">DSM 106830</strain>
    </source>
</reference>
<evidence type="ECO:0000259" key="12">
    <source>
        <dbReference type="PROSITE" id="PS50885"/>
    </source>
</evidence>
<sequence length="458" mass="48978">MNAQLPSIRRRLVVQLALVAALLSVAFFLTVRGVAGNATEQTQDSILAASAASIADAVYSDDGAVRVEIPYSALSMLGTVSEDRVFYRVIVDGETLTGYDDLPVPSGRAGPRAPLFDTYTYRGDSLRSVVIGRALSGASQPRRVEVVVAQTRLGLEVISARITGTATAIGVAFFLVATALSALAAQNALKPLNRLAETMARRGPKDLRPVTDETPEELVPLVAGLNSFMQRLGAALTRSEDLIVEAAHRVRTPLATVRTQAEVMHLQVEKPANRAALRQMIRAVDESSRSAGQLLDHAMVTLRSDQLETEETDPADLLRDVVARLAPTAELKDITIRLELPPRRIRVMGDPILLQNAVRNILDNAIKYSAAETDITVRLEPGNPCRLIFCDQGRGFAAADITRLPDRFSRGSNVSDVVGSGLGLTIVADVARAHGGSLRIADNPKGAGACVTLVLPSC</sequence>
<keyword evidence="7 13" id="KW-0418">Kinase</keyword>
<dbReference type="GO" id="GO:0005886">
    <property type="term" value="C:plasma membrane"/>
    <property type="evidence" value="ECO:0007669"/>
    <property type="project" value="TreeGrafter"/>
</dbReference>
<feature type="domain" description="HAMP" evidence="12">
    <location>
        <begin position="186"/>
        <end position="237"/>
    </location>
</feature>
<dbReference type="InterPro" id="IPR003594">
    <property type="entry name" value="HATPase_dom"/>
</dbReference>
<accession>A0A858STC4</accession>
<dbReference type="InterPro" id="IPR036890">
    <property type="entry name" value="HATPase_C_sf"/>
</dbReference>
<dbReference type="PRINTS" id="PR00344">
    <property type="entry name" value="BCTRLSENSOR"/>
</dbReference>
<dbReference type="PANTHER" id="PTHR45436:SF1">
    <property type="entry name" value="SENSOR PROTEIN QSEC"/>
    <property type="match status" value="1"/>
</dbReference>
<protein>
    <recommendedName>
        <fullName evidence="3">histidine kinase</fullName>
        <ecNumber evidence="3">2.7.13.3</ecNumber>
    </recommendedName>
</protein>
<keyword evidence="5" id="KW-0808">Transferase</keyword>
<dbReference type="SMART" id="SM00387">
    <property type="entry name" value="HATPase_c"/>
    <property type="match status" value="1"/>
</dbReference>
<evidence type="ECO:0000256" key="6">
    <source>
        <dbReference type="ARBA" id="ARBA00022692"/>
    </source>
</evidence>
<dbReference type="InterPro" id="IPR003660">
    <property type="entry name" value="HAMP_dom"/>
</dbReference>
<dbReference type="InterPro" id="IPR004358">
    <property type="entry name" value="Sig_transdc_His_kin-like_C"/>
</dbReference>